<gene>
    <name evidence="1" type="ORF">GCM10022236_13820</name>
</gene>
<name>A0ABP6ZM08_9ACTN</name>
<dbReference type="EMBL" id="BAABAB010000009">
    <property type="protein sequence ID" value="GAA3613217.1"/>
    <property type="molecule type" value="Genomic_DNA"/>
</dbReference>
<keyword evidence="2" id="KW-1185">Reference proteome</keyword>
<proteinExistence type="predicted"/>
<dbReference type="InterPro" id="IPR008928">
    <property type="entry name" value="6-hairpin_glycosidase_sf"/>
</dbReference>
<evidence type="ECO:0000313" key="2">
    <source>
        <dbReference type="Proteomes" id="UP001501490"/>
    </source>
</evidence>
<sequence length="453" mass="48235">MTNPNDDTNFSRRLLLGGSAAAVGVGLVGLGGQPAVAAPAAASAKAGQRASVRAAVSFLRGVTDAYRDSGPRLAQSYMDASGLNDIGFIYDNALTTCALLAAGDLSRARAIGDALLWAQSHDADFSDGRLRQAYHADSLGYPDGPAHFGYEFGLVGTAVGDMSWTGIALAQLARRVPRGDYLAGAVRIGQWIVDNTYSTTGLGGYTFGETAGLEDHKSTEHNIDVYGFFRLLARLTGDGRWNGRAQHALKFIEAVWNSDDGFFWTGSDDGAAINKNPLQLPLDVQTWFWLSVGRGKYAKSLDWAATNLRSTDTPLRTNSALTGHDTFTGAVFASGTVRTDVKARVGGTEDWRPFPNDGGVWFEGTGQLALALRKRDRNGDLAASDALLATLRDSQEKLGDGQTFGGKRIEGGIQAATSPIDTGFGFAYHPHLHTAATSWYVMAATGFNPYSFS</sequence>
<protein>
    <recommendedName>
        <fullName evidence="3">Tat pathway signal sequence domain protein</fullName>
    </recommendedName>
</protein>
<evidence type="ECO:0000313" key="1">
    <source>
        <dbReference type="EMBL" id="GAA3613217.1"/>
    </source>
</evidence>
<dbReference type="InterPro" id="IPR006311">
    <property type="entry name" value="TAT_signal"/>
</dbReference>
<organism evidence="1 2">
    <name type="scientific">Microlunatus ginsengisoli</name>
    <dbReference type="NCBI Taxonomy" id="363863"/>
    <lineage>
        <taxon>Bacteria</taxon>
        <taxon>Bacillati</taxon>
        <taxon>Actinomycetota</taxon>
        <taxon>Actinomycetes</taxon>
        <taxon>Propionibacteriales</taxon>
        <taxon>Propionibacteriaceae</taxon>
        <taxon>Microlunatus</taxon>
    </lineage>
</organism>
<comment type="caution">
    <text evidence="1">The sequence shown here is derived from an EMBL/GenBank/DDBJ whole genome shotgun (WGS) entry which is preliminary data.</text>
</comment>
<accession>A0ABP6ZM08</accession>
<dbReference type="SUPFAM" id="SSF48208">
    <property type="entry name" value="Six-hairpin glycosidases"/>
    <property type="match status" value="1"/>
</dbReference>
<dbReference type="RefSeq" id="WP_344802743.1">
    <property type="nucleotide sequence ID" value="NZ_BAABAB010000009.1"/>
</dbReference>
<dbReference type="PROSITE" id="PS51318">
    <property type="entry name" value="TAT"/>
    <property type="match status" value="1"/>
</dbReference>
<reference evidence="2" key="1">
    <citation type="journal article" date="2019" name="Int. J. Syst. Evol. Microbiol.">
        <title>The Global Catalogue of Microorganisms (GCM) 10K type strain sequencing project: providing services to taxonomists for standard genome sequencing and annotation.</title>
        <authorList>
            <consortium name="The Broad Institute Genomics Platform"/>
            <consortium name="The Broad Institute Genome Sequencing Center for Infectious Disease"/>
            <person name="Wu L."/>
            <person name="Ma J."/>
        </authorList>
    </citation>
    <scope>NUCLEOTIDE SEQUENCE [LARGE SCALE GENOMIC DNA]</scope>
    <source>
        <strain evidence="2">JCM 16929</strain>
    </source>
</reference>
<dbReference type="Proteomes" id="UP001501490">
    <property type="component" value="Unassembled WGS sequence"/>
</dbReference>
<evidence type="ECO:0008006" key="3">
    <source>
        <dbReference type="Google" id="ProtNLM"/>
    </source>
</evidence>